<feature type="compositionally biased region" description="Low complexity" evidence="12">
    <location>
        <begin position="20"/>
        <end position="34"/>
    </location>
</feature>
<dbReference type="PANTHER" id="PTHR33695">
    <property type="entry name" value="LIPOPROTEIN SIGNAL PEPTIDASE"/>
    <property type="match status" value="1"/>
</dbReference>
<keyword evidence="2 9" id="KW-1003">Cell membrane</keyword>
<reference evidence="13 14" key="1">
    <citation type="submission" date="2020-02" db="EMBL/GenBank/DDBJ databases">
        <title>Genome sequence of strain AETb3-4.</title>
        <authorList>
            <person name="Gao J."/>
            <person name="Zhang X."/>
        </authorList>
    </citation>
    <scope>NUCLEOTIDE SEQUENCE [LARGE SCALE GENOMIC DNA]</scope>
    <source>
        <strain evidence="13 14">AETb3-4</strain>
    </source>
</reference>
<evidence type="ECO:0000256" key="4">
    <source>
        <dbReference type="ARBA" id="ARBA00022692"/>
    </source>
</evidence>
<keyword evidence="6 9" id="KW-0378">Hydrolase</keyword>
<evidence type="ECO:0000256" key="10">
    <source>
        <dbReference type="RuleBase" id="RU000594"/>
    </source>
</evidence>
<evidence type="ECO:0000256" key="12">
    <source>
        <dbReference type="SAM" id="MobiDB-lite"/>
    </source>
</evidence>
<sequence>MSNDLPQEPAPNPGPRRTPADAGGTTPPGTPVAGSEARPRRRAFLSVWAGFAALAYVCDQLTKVWVTSTMVEGQRTPVIPGILQWYYIRNSGAAFSIGENFTWFFTLVMAAVAVFIVILARRIGSFWWALGLGLLLGGALGNLTDRLFREPSFGMGHVVDFISFPHFAIFNMADMGVVGGVITICLLTLVGVPLGGRRKGIAEPAGDGSVPEDGSAPATGESGGGGARP</sequence>
<feature type="active site" evidence="9">
    <location>
        <position position="174"/>
    </location>
</feature>
<dbReference type="EMBL" id="JAAMFM010000014">
    <property type="protein sequence ID" value="NVM95412.1"/>
    <property type="molecule type" value="Genomic_DNA"/>
</dbReference>
<evidence type="ECO:0000256" key="8">
    <source>
        <dbReference type="ARBA" id="ARBA00023136"/>
    </source>
</evidence>
<keyword evidence="8 9" id="KW-0472">Membrane</keyword>
<dbReference type="HAMAP" id="MF_00161">
    <property type="entry name" value="LspA"/>
    <property type="match status" value="1"/>
</dbReference>
<feature type="region of interest" description="Disordered" evidence="12">
    <location>
        <begin position="203"/>
        <end position="229"/>
    </location>
</feature>
<dbReference type="PRINTS" id="PR00781">
    <property type="entry name" value="LIPOSIGPTASE"/>
</dbReference>
<comment type="caution">
    <text evidence="13">The sequence shown here is derived from an EMBL/GenBank/DDBJ whole genome shotgun (WGS) entry which is preliminary data.</text>
</comment>
<organism evidence="13 14">
    <name type="scientific">Arthrobacter wenxiniae</name>
    <dbReference type="NCBI Taxonomy" id="2713570"/>
    <lineage>
        <taxon>Bacteria</taxon>
        <taxon>Bacillati</taxon>
        <taxon>Actinomycetota</taxon>
        <taxon>Actinomycetes</taxon>
        <taxon>Micrococcales</taxon>
        <taxon>Micrococcaceae</taxon>
        <taxon>Arthrobacter</taxon>
    </lineage>
</organism>
<dbReference type="PANTHER" id="PTHR33695:SF1">
    <property type="entry name" value="LIPOPROTEIN SIGNAL PEPTIDASE"/>
    <property type="match status" value="1"/>
</dbReference>
<gene>
    <name evidence="9 13" type="primary">lspA</name>
    <name evidence="13" type="ORF">G6034_10890</name>
</gene>
<evidence type="ECO:0000313" key="13">
    <source>
        <dbReference type="EMBL" id="NVM95412.1"/>
    </source>
</evidence>
<feature type="transmembrane region" description="Helical" evidence="9">
    <location>
        <begin position="164"/>
        <end position="190"/>
    </location>
</feature>
<keyword evidence="14" id="KW-1185">Reference proteome</keyword>
<evidence type="ECO:0000313" key="14">
    <source>
        <dbReference type="Proteomes" id="UP000543556"/>
    </source>
</evidence>
<dbReference type="Pfam" id="PF01252">
    <property type="entry name" value="Peptidase_A8"/>
    <property type="match status" value="1"/>
</dbReference>
<evidence type="ECO:0000256" key="9">
    <source>
        <dbReference type="HAMAP-Rule" id="MF_00161"/>
    </source>
</evidence>
<dbReference type="NCBIfam" id="TIGR00077">
    <property type="entry name" value="lspA"/>
    <property type="match status" value="1"/>
</dbReference>
<feature type="transmembrane region" description="Helical" evidence="9">
    <location>
        <begin position="101"/>
        <end position="119"/>
    </location>
</feature>
<dbReference type="GO" id="GO:0004190">
    <property type="term" value="F:aspartic-type endopeptidase activity"/>
    <property type="evidence" value="ECO:0007669"/>
    <property type="project" value="UniProtKB-UniRule"/>
</dbReference>
<evidence type="ECO:0000256" key="5">
    <source>
        <dbReference type="ARBA" id="ARBA00022750"/>
    </source>
</evidence>
<comment type="catalytic activity">
    <reaction evidence="9 10">
        <text>Release of signal peptides from bacterial membrane prolipoproteins. Hydrolyzes -Xaa-Yaa-Zaa-|-(S,diacylglyceryl)Cys-, in which Xaa is hydrophobic (preferably Leu), and Yaa (Ala or Ser) and Zaa (Gly or Ala) have small, neutral side chains.</text>
        <dbReference type="EC" id="3.4.23.36"/>
    </reaction>
</comment>
<evidence type="ECO:0000256" key="3">
    <source>
        <dbReference type="ARBA" id="ARBA00022670"/>
    </source>
</evidence>
<keyword evidence="5 9" id="KW-0064">Aspartyl protease</keyword>
<dbReference type="PROSITE" id="PS00855">
    <property type="entry name" value="SPASE_II"/>
    <property type="match status" value="1"/>
</dbReference>
<name>A0A7Y7IHL8_9MICC</name>
<evidence type="ECO:0000256" key="2">
    <source>
        <dbReference type="ARBA" id="ARBA00022475"/>
    </source>
</evidence>
<comment type="caution">
    <text evidence="9">Lacks conserved residue(s) required for the propagation of feature annotation.</text>
</comment>
<proteinExistence type="inferred from homology"/>
<feature type="active site" evidence="9">
    <location>
        <position position="160"/>
    </location>
</feature>
<dbReference type="Proteomes" id="UP000543556">
    <property type="component" value="Unassembled WGS sequence"/>
</dbReference>
<comment type="function">
    <text evidence="9 10">This protein specifically catalyzes the removal of signal peptides from prolipoproteins.</text>
</comment>
<dbReference type="UniPathway" id="UPA00665"/>
<evidence type="ECO:0000256" key="1">
    <source>
        <dbReference type="ARBA" id="ARBA00006139"/>
    </source>
</evidence>
<keyword evidence="7 9" id="KW-1133">Transmembrane helix</keyword>
<feature type="transmembrane region" description="Helical" evidence="9">
    <location>
        <begin position="126"/>
        <end position="144"/>
    </location>
</feature>
<evidence type="ECO:0000256" key="11">
    <source>
        <dbReference type="RuleBase" id="RU004181"/>
    </source>
</evidence>
<evidence type="ECO:0000256" key="7">
    <source>
        <dbReference type="ARBA" id="ARBA00022989"/>
    </source>
</evidence>
<dbReference type="GO" id="GO:0006508">
    <property type="term" value="P:proteolysis"/>
    <property type="evidence" value="ECO:0007669"/>
    <property type="project" value="UniProtKB-KW"/>
</dbReference>
<keyword evidence="3 9" id="KW-0645">Protease</keyword>
<accession>A0A7Y7IHL8</accession>
<comment type="pathway">
    <text evidence="9">Protein modification; lipoprotein biosynthesis (signal peptide cleavage).</text>
</comment>
<protein>
    <recommendedName>
        <fullName evidence="9">Lipoprotein signal peptidase</fullName>
        <ecNumber evidence="9">3.4.23.36</ecNumber>
    </recommendedName>
    <alternativeName>
        <fullName evidence="9">Prolipoprotein signal peptidase</fullName>
    </alternativeName>
    <alternativeName>
        <fullName evidence="9">Signal peptidase II</fullName>
        <shortName evidence="9">SPase II</shortName>
    </alternativeName>
</protein>
<feature type="region of interest" description="Disordered" evidence="12">
    <location>
        <begin position="1"/>
        <end position="37"/>
    </location>
</feature>
<evidence type="ECO:0000256" key="6">
    <source>
        <dbReference type="ARBA" id="ARBA00022801"/>
    </source>
</evidence>
<dbReference type="AlphaFoldDB" id="A0A7Y7IHL8"/>
<comment type="subcellular location">
    <subcellularLocation>
        <location evidence="9">Cell membrane</location>
        <topology evidence="9">Multi-pass membrane protein</topology>
    </subcellularLocation>
</comment>
<keyword evidence="4 9" id="KW-0812">Transmembrane</keyword>
<dbReference type="GO" id="GO:0005886">
    <property type="term" value="C:plasma membrane"/>
    <property type="evidence" value="ECO:0007669"/>
    <property type="project" value="UniProtKB-SubCell"/>
</dbReference>
<dbReference type="RefSeq" id="WP_176635134.1">
    <property type="nucleotide sequence ID" value="NZ_JAAMFM010000014.1"/>
</dbReference>
<dbReference type="EC" id="3.4.23.36" evidence="9"/>
<dbReference type="InterPro" id="IPR001872">
    <property type="entry name" value="Peptidase_A8"/>
</dbReference>
<comment type="similarity">
    <text evidence="1 9 11">Belongs to the peptidase A8 family.</text>
</comment>